<feature type="compositionally biased region" description="Polar residues" evidence="1">
    <location>
        <begin position="187"/>
        <end position="218"/>
    </location>
</feature>
<sequence length="272" mass="30495">MNSSDFFGLHQTSLRIHLTSSEFIGLYRNSSDFIGIHEVEGNLHIDLSLRQTRGVDSPKTRGLWPPASTWRSCSKTSPFCPDRNEMGVPKTRDFNDDSSDPARRGVSTRNVSCSWNTVPQTVYELTNRKIRRTRVPLLQPASADALQCNADALLFWGETPTLRLDGGEGGRKRRDDASLSRPRHLTGITSQRSAQHDSPQSTSFTRATPSTTHLNTPKYTGEWRVELERSRADGGLSVSVDRGIVKCSLRYQLVNTEIKTIRPSVLRSINVR</sequence>
<feature type="region of interest" description="Disordered" evidence="1">
    <location>
        <begin position="164"/>
        <end position="219"/>
    </location>
</feature>
<organism evidence="2 3">
    <name type="scientific">Trachymyrmex cornetzi</name>
    <dbReference type="NCBI Taxonomy" id="471704"/>
    <lineage>
        <taxon>Eukaryota</taxon>
        <taxon>Metazoa</taxon>
        <taxon>Ecdysozoa</taxon>
        <taxon>Arthropoda</taxon>
        <taxon>Hexapoda</taxon>
        <taxon>Insecta</taxon>
        <taxon>Pterygota</taxon>
        <taxon>Neoptera</taxon>
        <taxon>Endopterygota</taxon>
        <taxon>Hymenoptera</taxon>
        <taxon>Apocrita</taxon>
        <taxon>Aculeata</taxon>
        <taxon>Formicoidea</taxon>
        <taxon>Formicidae</taxon>
        <taxon>Myrmicinae</taxon>
        <taxon>Trachymyrmex</taxon>
    </lineage>
</organism>
<accession>A0A151J4V9</accession>
<protein>
    <submittedName>
        <fullName evidence="2">Uncharacterized protein</fullName>
    </submittedName>
</protein>
<gene>
    <name evidence="2" type="ORF">ALC57_09887</name>
</gene>
<feature type="region of interest" description="Disordered" evidence="1">
    <location>
        <begin position="81"/>
        <end position="107"/>
    </location>
</feature>
<dbReference type="AlphaFoldDB" id="A0A151J4V9"/>
<keyword evidence="3" id="KW-1185">Reference proteome</keyword>
<dbReference type="EMBL" id="KQ980079">
    <property type="protein sequence ID" value="KYN17811.1"/>
    <property type="molecule type" value="Genomic_DNA"/>
</dbReference>
<evidence type="ECO:0000313" key="3">
    <source>
        <dbReference type="Proteomes" id="UP000078492"/>
    </source>
</evidence>
<reference evidence="2 3" key="1">
    <citation type="submission" date="2015-09" db="EMBL/GenBank/DDBJ databases">
        <title>Trachymyrmex cornetzi WGS genome.</title>
        <authorList>
            <person name="Nygaard S."/>
            <person name="Hu H."/>
            <person name="Boomsma J."/>
            <person name="Zhang G."/>
        </authorList>
    </citation>
    <scope>NUCLEOTIDE SEQUENCE [LARGE SCALE GENOMIC DNA]</scope>
    <source>
        <strain evidence="2">Tcor2-1</strain>
        <tissue evidence="2">Whole body</tissue>
    </source>
</reference>
<evidence type="ECO:0000313" key="2">
    <source>
        <dbReference type="EMBL" id="KYN17811.1"/>
    </source>
</evidence>
<dbReference type="Proteomes" id="UP000078492">
    <property type="component" value="Unassembled WGS sequence"/>
</dbReference>
<evidence type="ECO:0000256" key="1">
    <source>
        <dbReference type="SAM" id="MobiDB-lite"/>
    </source>
</evidence>
<name>A0A151J4V9_9HYME</name>
<proteinExistence type="predicted"/>
<feature type="compositionally biased region" description="Basic and acidic residues" evidence="1">
    <location>
        <begin position="165"/>
        <end position="178"/>
    </location>
</feature>
<feature type="compositionally biased region" description="Basic and acidic residues" evidence="1">
    <location>
        <begin position="82"/>
        <end position="103"/>
    </location>
</feature>